<gene>
    <name evidence="7" type="primary">KIF-3A</name>
</gene>
<comment type="similarity">
    <text evidence="5">Belongs to the TRAFAC class myosin-kinesin ATPase superfamily. Kinesin family.</text>
</comment>
<dbReference type="EMBL" id="GU305895">
    <property type="protein sequence ID" value="ADF47442.1"/>
    <property type="molecule type" value="mRNA"/>
</dbReference>
<evidence type="ECO:0000259" key="6">
    <source>
        <dbReference type="PROSITE" id="PS50067"/>
    </source>
</evidence>
<keyword evidence="4" id="KW-0206">Cytoskeleton</keyword>
<keyword evidence="2 5" id="KW-0547">Nucleotide-binding</keyword>
<feature type="domain" description="Kinesin motor" evidence="6">
    <location>
        <begin position="8"/>
        <end position="130"/>
    </location>
</feature>
<name>D5JG72_DUGJA</name>
<accession>D5JG72</accession>
<dbReference type="InterPro" id="IPR027640">
    <property type="entry name" value="Kinesin-like_fam"/>
</dbReference>
<dbReference type="GO" id="GO:0007018">
    <property type="term" value="P:microtubule-based movement"/>
    <property type="evidence" value="ECO:0007669"/>
    <property type="project" value="InterPro"/>
</dbReference>
<feature type="binding site" evidence="5">
    <location>
        <begin position="95"/>
        <end position="102"/>
    </location>
    <ligand>
        <name>ATP</name>
        <dbReference type="ChEBI" id="CHEBI:30616"/>
    </ligand>
</feature>
<evidence type="ECO:0000256" key="3">
    <source>
        <dbReference type="ARBA" id="ARBA00022840"/>
    </source>
</evidence>
<evidence type="ECO:0000256" key="1">
    <source>
        <dbReference type="ARBA" id="ARBA00004245"/>
    </source>
</evidence>
<organism evidence="7">
    <name type="scientific">Dugesia japonica</name>
    <name type="common">Planarian</name>
    <dbReference type="NCBI Taxonomy" id="6161"/>
    <lineage>
        <taxon>Eukaryota</taxon>
        <taxon>Metazoa</taxon>
        <taxon>Spiralia</taxon>
        <taxon>Lophotrochozoa</taxon>
        <taxon>Platyhelminthes</taxon>
        <taxon>Rhabditophora</taxon>
        <taxon>Seriata</taxon>
        <taxon>Tricladida</taxon>
        <taxon>Continenticola</taxon>
        <taxon>Geoplanoidea</taxon>
        <taxon>Dugesiidae</taxon>
        <taxon>Dugesia</taxon>
    </lineage>
</organism>
<dbReference type="InterPro" id="IPR001752">
    <property type="entry name" value="Kinesin_motor_dom"/>
</dbReference>
<evidence type="ECO:0000256" key="4">
    <source>
        <dbReference type="ARBA" id="ARBA00023212"/>
    </source>
</evidence>
<protein>
    <submittedName>
        <fullName evidence="7">Kinesin protein 3-like protein A</fullName>
    </submittedName>
</protein>
<evidence type="ECO:0000256" key="5">
    <source>
        <dbReference type="PROSITE-ProRule" id="PRU00283"/>
    </source>
</evidence>
<comment type="subcellular location">
    <subcellularLocation>
        <location evidence="1">Cytoplasm</location>
        <location evidence="1">Cytoskeleton</location>
    </subcellularLocation>
</comment>
<keyword evidence="3 5" id="KW-0067">ATP-binding</keyword>
<dbReference type="Gene3D" id="3.40.850.10">
    <property type="entry name" value="Kinesin motor domain"/>
    <property type="match status" value="1"/>
</dbReference>
<keyword evidence="5" id="KW-0505">Motor protein</keyword>
<dbReference type="SUPFAM" id="SSF52540">
    <property type="entry name" value="P-loop containing nucleoside triphosphate hydrolases"/>
    <property type="match status" value="1"/>
</dbReference>
<dbReference type="GO" id="GO:0005524">
    <property type="term" value="F:ATP binding"/>
    <property type="evidence" value="ECO:0007669"/>
    <property type="project" value="UniProtKB-UniRule"/>
</dbReference>
<dbReference type="GO" id="GO:0005874">
    <property type="term" value="C:microtubule"/>
    <property type="evidence" value="ECO:0007669"/>
    <property type="project" value="TreeGrafter"/>
</dbReference>
<evidence type="ECO:0000256" key="2">
    <source>
        <dbReference type="ARBA" id="ARBA00022741"/>
    </source>
</evidence>
<dbReference type="GO" id="GO:0000278">
    <property type="term" value="P:mitotic cell cycle"/>
    <property type="evidence" value="ECO:0007669"/>
    <property type="project" value="TreeGrafter"/>
</dbReference>
<dbReference type="InterPro" id="IPR027417">
    <property type="entry name" value="P-loop_NTPase"/>
</dbReference>
<dbReference type="SMART" id="SM00129">
    <property type="entry name" value="KISc"/>
    <property type="match status" value="1"/>
</dbReference>
<evidence type="ECO:0000313" key="7">
    <source>
        <dbReference type="EMBL" id="ADF47442.1"/>
    </source>
</evidence>
<dbReference type="GO" id="GO:0008017">
    <property type="term" value="F:microtubule binding"/>
    <property type="evidence" value="ECO:0007669"/>
    <property type="project" value="InterPro"/>
</dbReference>
<dbReference type="Pfam" id="PF00225">
    <property type="entry name" value="Kinesin"/>
    <property type="match status" value="1"/>
</dbReference>
<dbReference type="PROSITE" id="PS50067">
    <property type="entry name" value="KINESIN_MOTOR_2"/>
    <property type="match status" value="1"/>
</dbReference>
<reference evidence="7" key="1">
    <citation type="journal article" date="2010" name="Dev. Biol.">
        <title>Different requirements for conserved post-transcriptional regulators in planarian regeneration and stem cell maintenance.</title>
        <authorList>
            <person name="Rouhana L."/>
            <person name="Shibata N."/>
            <person name="Nishimura O."/>
            <person name="Agata K."/>
        </authorList>
    </citation>
    <scope>NUCLEOTIDE SEQUENCE</scope>
</reference>
<dbReference type="GO" id="GO:0003777">
    <property type="term" value="F:microtubule motor activity"/>
    <property type="evidence" value="ECO:0007669"/>
    <property type="project" value="InterPro"/>
</dbReference>
<keyword evidence="4" id="KW-0963">Cytoplasm</keyword>
<sequence length="130" mass="14646">MDQEDSDNVKVVMRCRPLNEKELKQGCSMAAQVNELNGSITYHQSKSSADDPPKQFTFDYRFGPNSKQVDVYNKVARRIVDSVLSGYNGTIFAYGQTGTGKTFTMEGKRDVPQLRGIIPKFICSYFRSNS</sequence>
<proteinExistence type="evidence at transcript level"/>
<dbReference type="AlphaFoldDB" id="D5JG72"/>
<dbReference type="InterPro" id="IPR036961">
    <property type="entry name" value="Kinesin_motor_dom_sf"/>
</dbReference>
<dbReference type="PANTHER" id="PTHR47968:SF50">
    <property type="entry name" value="KINESIN-LIKE PROTEIN"/>
    <property type="match status" value="1"/>
</dbReference>
<dbReference type="PANTHER" id="PTHR47968">
    <property type="entry name" value="CENTROMERE PROTEIN E"/>
    <property type="match status" value="1"/>
</dbReference>